<dbReference type="Proteomes" id="UP001164539">
    <property type="component" value="Chromosome 2"/>
</dbReference>
<protein>
    <submittedName>
        <fullName evidence="1">Glucan endo-1,3-beta-glucosidase-like</fullName>
    </submittedName>
</protein>
<evidence type="ECO:0000313" key="1">
    <source>
        <dbReference type="EMBL" id="KAJ4724346.1"/>
    </source>
</evidence>
<comment type="caution">
    <text evidence="1">The sequence shown here is derived from an EMBL/GenBank/DDBJ whole genome shotgun (WGS) entry which is preliminary data.</text>
</comment>
<keyword evidence="2" id="KW-1185">Reference proteome</keyword>
<accession>A0ACC1YLJ6</accession>
<organism evidence="1 2">
    <name type="scientific">Melia azedarach</name>
    <name type="common">Chinaberry tree</name>
    <dbReference type="NCBI Taxonomy" id="155640"/>
    <lineage>
        <taxon>Eukaryota</taxon>
        <taxon>Viridiplantae</taxon>
        <taxon>Streptophyta</taxon>
        <taxon>Embryophyta</taxon>
        <taxon>Tracheophyta</taxon>
        <taxon>Spermatophyta</taxon>
        <taxon>Magnoliopsida</taxon>
        <taxon>eudicotyledons</taxon>
        <taxon>Gunneridae</taxon>
        <taxon>Pentapetalae</taxon>
        <taxon>rosids</taxon>
        <taxon>malvids</taxon>
        <taxon>Sapindales</taxon>
        <taxon>Meliaceae</taxon>
        <taxon>Melia</taxon>
    </lineage>
</organism>
<evidence type="ECO:0000313" key="2">
    <source>
        <dbReference type="Proteomes" id="UP001164539"/>
    </source>
</evidence>
<gene>
    <name evidence="1" type="ORF">OWV82_003347</name>
</gene>
<name>A0ACC1YLJ6_MELAZ</name>
<sequence>MADTVAFLFLLLGLSMPSLKLTDAQAELRSIGVCYGRIGNNLPSEQEVVQLYAKNGFTKMRIYDPNEPTLQALRGSNIELMIGVPNQDLQSLSDASAANLWVQKYILPFSTDVKFRYIAVGNEVNPSEAAAQYVLPAMQNIYSAIRSANLQSQIKVSTAIQTSLVGNSYPPSSGSFSEAASSFINPIVQFLKQTGGPVLANAYPYFSYIGDPENINLDYALFAAPGIVFQDGKLGYQNLFDATLDALYSSLEKAGAPELEVVVSETGWPSAGGAAATLENARNYYRNLVPRVNSGTPKRPGKATETYLFAMFDENQKGPAETERHFGLFSPSMQPKYKIN</sequence>
<proteinExistence type="predicted"/>
<dbReference type="EMBL" id="CM051395">
    <property type="protein sequence ID" value="KAJ4724346.1"/>
    <property type="molecule type" value="Genomic_DNA"/>
</dbReference>
<reference evidence="1 2" key="1">
    <citation type="journal article" date="2023" name="Science">
        <title>Complex scaffold remodeling in plant triterpene biosynthesis.</title>
        <authorList>
            <person name="De La Pena R."/>
            <person name="Hodgson H."/>
            <person name="Liu J.C."/>
            <person name="Stephenson M.J."/>
            <person name="Martin A.C."/>
            <person name="Owen C."/>
            <person name="Harkess A."/>
            <person name="Leebens-Mack J."/>
            <person name="Jimenez L.E."/>
            <person name="Osbourn A."/>
            <person name="Sattely E.S."/>
        </authorList>
    </citation>
    <scope>NUCLEOTIDE SEQUENCE [LARGE SCALE GENOMIC DNA]</scope>
    <source>
        <strain evidence="2">cv. JPN11</strain>
        <tissue evidence="1">Leaf</tissue>
    </source>
</reference>